<proteinExistence type="predicted"/>
<protein>
    <submittedName>
        <fullName evidence="1">Uncharacterized protein</fullName>
    </submittedName>
</protein>
<reference evidence="1 2" key="1">
    <citation type="submission" date="2020-07" db="EMBL/GenBank/DDBJ databases">
        <title>Natrinema (YPL30) sp. nov. and Haloterrigena xxxxxx (YPL8) sp. nov., isolated from a salt mine.</title>
        <authorList>
            <person name="Cui H."/>
        </authorList>
    </citation>
    <scope>NUCLEOTIDE SEQUENCE [LARGE SCALE GENOMIC DNA]</scope>
    <source>
        <strain evidence="1 2">YPL13</strain>
    </source>
</reference>
<keyword evidence="2" id="KW-1185">Reference proteome</keyword>
<dbReference type="AlphaFoldDB" id="A0A7D6CQ49"/>
<sequence length="142" mass="16249">MPATNRSELAAFDADRVRQAVQETISGPLYAFCEYNTESFRPLYLSDDTVSTYDSRDAMLEHFEKIHTNVHMDFMQSKLFRNTLFPEAERVEYITTSMDFLKILRVYVGDDGLFISVDPAEPVVPIVDAIKATLEWPANQNS</sequence>
<evidence type="ECO:0000313" key="2">
    <source>
        <dbReference type="Proteomes" id="UP000510869"/>
    </source>
</evidence>
<dbReference type="OrthoDB" id="179705at2157"/>
<dbReference type="RefSeq" id="WP_180841609.1">
    <property type="nucleotide sequence ID" value="NZ_CP059154.1"/>
</dbReference>
<evidence type="ECO:0000313" key="1">
    <source>
        <dbReference type="EMBL" id="QLK26436.1"/>
    </source>
</evidence>
<dbReference type="Proteomes" id="UP000510869">
    <property type="component" value="Chromosome"/>
</dbReference>
<gene>
    <name evidence="1" type="ORF">HYG81_02120</name>
</gene>
<accession>A0A7D6CQ49</accession>
<dbReference type="EMBL" id="CP059154">
    <property type="protein sequence ID" value="QLK26436.1"/>
    <property type="molecule type" value="Genomic_DNA"/>
</dbReference>
<dbReference type="KEGG" id="nay:HYG81_02120"/>
<name>A0A7D6CQ49_9EURY</name>
<organism evidence="1 2">
    <name type="scientific">Natrinema zhouii</name>
    <dbReference type="NCBI Taxonomy" id="1710539"/>
    <lineage>
        <taxon>Archaea</taxon>
        <taxon>Methanobacteriati</taxon>
        <taxon>Methanobacteriota</taxon>
        <taxon>Stenosarchaea group</taxon>
        <taxon>Halobacteria</taxon>
        <taxon>Halobacteriales</taxon>
        <taxon>Natrialbaceae</taxon>
        <taxon>Natrinema</taxon>
    </lineage>
</organism>
<dbReference type="GeneID" id="56141963"/>